<dbReference type="PROSITE" id="PS50115">
    <property type="entry name" value="ARFGAP"/>
    <property type="match status" value="1"/>
</dbReference>
<evidence type="ECO:0000256" key="1">
    <source>
        <dbReference type="ARBA" id="ARBA00004496"/>
    </source>
</evidence>
<evidence type="ECO:0000256" key="2">
    <source>
        <dbReference type="ARBA" id="ARBA00004555"/>
    </source>
</evidence>
<evidence type="ECO:0000256" key="18">
    <source>
        <dbReference type="PROSITE-ProRule" id="PRU00288"/>
    </source>
</evidence>
<reference evidence="21 22" key="2">
    <citation type="submission" date="2017-04" db="EMBL/GenBank/DDBJ databases">
        <title>CpG methylation of centromeres and impact of large insertions on vertebrate speciation.</title>
        <authorList>
            <person name="Ichikawa K."/>
            <person name="Yoshimura J."/>
            <person name="Morishita S."/>
        </authorList>
    </citation>
    <scope>NUCLEOTIDE SEQUENCE</scope>
    <source>
        <strain evidence="21 22">HSOK</strain>
    </source>
</reference>
<reference evidence="21" key="4">
    <citation type="submission" date="2025-09" db="UniProtKB">
        <authorList>
            <consortium name="Ensembl"/>
        </authorList>
    </citation>
    <scope>IDENTIFICATION</scope>
    <source>
        <strain evidence="21">HSOK</strain>
    </source>
</reference>
<dbReference type="Gene3D" id="1.10.220.150">
    <property type="entry name" value="Arf GTPase activating protein"/>
    <property type="match status" value="1"/>
</dbReference>
<dbReference type="GO" id="GO:0008270">
    <property type="term" value="F:zinc ion binding"/>
    <property type="evidence" value="ECO:0007669"/>
    <property type="project" value="UniProtKB-KW"/>
</dbReference>
<organism evidence="21 22">
    <name type="scientific">Oryzias latipes</name>
    <name type="common">Japanese rice fish</name>
    <name type="synonym">Japanese killifish</name>
    <dbReference type="NCBI Taxonomy" id="8090"/>
    <lineage>
        <taxon>Eukaryota</taxon>
        <taxon>Metazoa</taxon>
        <taxon>Chordata</taxon>
        <taxon>Craniata</taxon>
        <taxon>Vertebrata</taxon>
        <taxon>Euteleostomi</taxon>
        <taxon>Actinopterygii</taxon>
        <taxon>Neopterygii</taxon>
        <taxon>Teleostei</taxon>
        <taxon>Neoteleostei</taxon>
        <taxon>Acanthomorphata</taxon>
        <taxon>Ovalentaria</taxon>
        <taxon>Atherinomorphae</taxon>
        <taxon>Beloniformes</taxon>
        <taxon>Adrianichthyidae</taxon>
        <taxon>Oryziinae</taxon>
        <taxon>Oryzias</taxon>
    </lineage>
</organism>
<keyword evidence="5" id="KW-0963">Cytoplasm</keyword>
<dbReference type="Pfam" id="PF01412">
    <property type="entry name" value="ArfGap"/>
    <property type="match status" value="1"/>
</dbReference>
<dbReference type="InterPro" id="IPR001164">
    <property type="entry name" value="ArfGAP_dom"/>
</dbReference>
<dbReference type="SMART" id="SM00105">
    <property type="entry name" value="ArfGap"/>
    <property type="match status" value="1"/>
</dbReference>
<keyword evidence="7" id="KW-0479">Metal-binding</keyword>
<evidence type="ECO:0000313" key="21">
    <source>
        <dbReference type="Ensembl" id="ENSORLP00015028327.1"/>
    </source>
</evidence>
<dbReference type="GO" id="GO:0005794">
    <property type="term" value="C:Golgi apparatus"/>
    <property type="evidence" value="ECO:0007669"/>
    <property type="project" value="UniProtKB-SubCell"/>
</dbReference>
<dbReference type="AlphaFoldDB" id="A0A3P9J7R2"/>
<evidence type="ECO:0000256" key="8">
    <source>
        <dbReference type="ARBA" id="ARBA00022771"/>
    </source>
</evidence>
<evidence type="ECO:0000256" key="9">
    <source>
        <dbReference type="ARBA" id="ARBA00022833"/>
    </source>
</evidence>
<evidence type="ECO:0000256" key="10">
    <source>
        <dbReference type="ARBA" id="ARBA00022892"/>
    </source>
</evidence>
<feature type="compositionally biased region" description="Polar residues" evidence="19">
    <location>
        <begin position="127"/>
        <end position="148"/>
    </location>
</feature>
<keyword evidence="11" id="KW-0653">Protein transport</keyword>
<evidence type="ECO:0000259" key="20">
    <source>
        <dbReference type="PROSITE" id="PS50115"/>
    </source>
</evidence>
<evidence type="ECO:0000256" key="4">
    <source>
        <dbReference type="ARBA" id="ARBA00022468"/>
    </source>
</evidence>
<feature type="compositionally biased region" description="Polar residues" evidence="19">
    <location>
        <begin position="342"/>
        <end position="355"/>
    </location>
</feature>
<keyword evidence="3" id="KW-0813">Transport</keyword>
<evidence type="ECO:0000256" key="17">
    <source>
        <dbReference type="ARBA" id="ARBA00081514"/>
    </source>
</evidence>
<feature type="region of interest" description="Disordered" evidence="19">
    <location>
        <begin position="316"/>
        <end position="392"/>
    </location>
</feature>
<reference key="1">
    <citation type="journal article" date="2007" name="Nature">
        <title>The medaka draft genome and insights into vertebrate genome evolution.</title>
        <authorList>
            <person name="Kasahara M."/>
            <person name="Naruse K."/>
            <person name="Sasaki S."/>
            <person name="Nakatani Y."/>
            <person name="Qu W."/>
            <person name="Ahsan B."/>
            <person name="Yamada T."/>
            <person name="Nagayasu Y."/>
            <person name="Doi K."/>
            <person name="Kasai Y."/>
            <person name="Jindo T."/>
            <person name="Kobayashi D."/>
            <person name="Shimada A."/>
            <person name="Toyoda A."/>
            <person name="Kuroki Y."/>
            <person name="Fujiyama A."/>
            <person name="Sasaki T."/>
            <person name="Shimizu A."/>
            <person name="Asakawa S."/>
            <person name="Shimizu N."/>
            <person name="Hashimoto S."/>
            <person name="Yang J."/>
            <person name="Lee Y."/>
            <person name="Matsushima K."/>
            <person name="Sugano S."/>
            <person name="Sakaizumi M."/>
            <person name="Narita T."/>
            <person name="Ohishi K."/>
            <person name="Haga S."/>
            <person name="Ohta F."/>
            <person name="Nomoto H."/>
            <person name="Nogata K."/>
            <person name="Morishita T."/>
            <person name="Endo T."/>
            <person name="Shin-I T."/>
            <person name="Takeda H."/>
            <person name="Morishita S."/>
            <person name="Kohara Y."/>
        </authorList>
    </citation>
    <scope>NUCLEOTIDE SEQUENCE [LARGE SCALE GENOMIC DNA]</scope>
    <source>
        <strain>Hd-rR</strain>
    </source>
</reference>
<evidence type="ECO:0000256" key="3">
    <source>
        <dbReference type="ARBA" id="ARBA00022448"/>
    </source>
</evidence>
<evidence type="ECO:0000256" key="14">
    <source>
        <dbReference type="ARBA" id="ARBA00058112"/>
    </source>
</evidence>
<keyword evidence="6" id="KW-0597">Phosphoprotein</keyword>
<reference evidence="21" key="3">
    <citation type="submission" date="2025-08" db="UniProtKB">
        <authorList>
            <consortium name="Ensembl"/>
        </authorList>
    </citation>
    <scope>IDENTIFICATION</scope>
    <source>
        <strain evidence="21">HSOK</strain>
    </source>
</reference>
<keyword evidence="4" id="KW-0343">GTPase activation</keyword>
<evidence type="ECO:0000256" key="12">
    <source>
        <dbReference type="ARBA" id="ARBA00022990"/>
    </source>
</evidence>
<dbReference type="InterPro" id="IPR038508">
    <property type="entry name" value="ArfGAP_dom_sf"/>
</dbReference>
<dbReference type="GO" id="GO:0015031">
    <property type="term" value="P:protein transport"/>
    <property type="evidence" value="ECO:0007669"/>
    <property type="project" value="UniProtKB-KW"/>
</dbReference>
<comment type="function">
    <text evidence="14">GTPase-activating protein (GAP) for the ADP ribosylation factor 1 (ARF1). Involved in membrane trafficking and /or vesicle transport. Promotes hydrolysis of the ARF1-bound GTP and thus, is required for the dissociation of coat proteins from Golgi-derived membranes and vesicles, a prerequisite for vesicle's fusion with target compartment. Probably regulates ARF1-mediated transport via its interaction with the KDELR proteins and TMED2. Overexpression induces the redistribution of the entire Golgi complex to the endoplasmic reticulum, as when ARF1 is deactivated. Its activity is stimulated by phosphoinosides and inhibited by phosphatidylcholine.</text>
</comment>
<keyword evidence="12" id="KW-0007">Acetylation</keyword>
<accession>A0A3P9J7R2</accession>
<dbReference type="GO" id="GO:0005096">
    <property type="term" value="F:GTPase activator activity"/>
    <property type="evidence" value="ECO:0007669"/>
    <property type="project" value="UniProtKB-KW"/>
</dbReference>
<proteinExistence type="predicted"/>
<keyword evidence="8 18" id="KW-0863">Zinc-finger</keyword>
<evidence type="ECO:0000256" key="5">
    <source>
        <dbReference type="ARBA" id="ARBA00022490"/>
    </source>
</evidence>
<feature type="compositionally biased region" description="Polar residues" evidence="19">
    <location>
        <begin position="285"/>
        <end position="302"/>
    </location>
</feature>
<evidence type="ECO:0000256" key="16">
    <source>
        <dbReference type="ARBA" id="ARBA00077418"/>
    </source>
</evidence>
<dbReference type="Ensembl" id="ENSORLT00015016580.1">
    <property type="protein sequence ID" value="ENSORLP00015028327.1"/>
    <property type="gene ID" value="ENSORLG00015011020.1"/>
</dbReference>
<name>A0A3P9J7R2_ORYLA</name>
<dbReference type="GO" id="GO:0016192">
    <property type="term" value="P:vesicle-mediated transport"/>
    <property type="evidence" value="ECO:0007669"/>
    <property type="project" value="UniProtKB-KW"/>
</dbReference>
<evidence type="ECO:0000256" key="7">
    <source>
        <dbReference type="ARBA" id="ARBA00022723"/>
    </source>
</evidence>
<evidence type="ECO:0000256" key="11">
    <source>
        <dbReference type="ARBA" id="ARBA00022927"/>
    </source>
</evidence>
<protein>
    <recommendedName>
        <fullName evidence="15">ADP-ribosylation factor GTPase-activating protein 1</fullName>
    </recommendedName>
    <alternativeName>
        <fullName evidence="17">ADP-ribosylation factor 1 GTPase-activating protein</fullName>
    </alternativeName>
    <alternativeName>
        <fullName evidence="16">ARF1-directed GTPase-activating protein</fullName>
    </alternativeName>
</protein>
<feature type="domain" description="Arf-GAP" evidence="20">
    <location>
        <begin position="7"/>
        <end position="124"/>
    </location>
</feature>
<feature type="region of interest" description="Disordered" evidence="19">
    <location>
        <begin position="273"/>
        <end position="302"/>
    </location>
</feature>
<keyword evidence="9" id="KW-0862">Zinc</keyword>
<feature type="compositionally biased region" description="Basic and acidic residues" evidence="19">
    <location>
        <begin position="372"/>
        <end position="385"/>
    </location>
</feature>
<dbReference type="Proteomes" id="UP000265200">
    <property type="component" value="Chromosome 5"/>
</dbReference>
<evidence type="ECO:0000256" key="13">
    <source>
        <dbReference type="ARBA" id="ARBA00023034"/>
    </source>
</evidence>
<keyword evidence="13" id="KW-0333">Golgi apparatus</keyword>
<dbReference type="FunFam" id="1.10.220.150:FF:000008">
    <property type="entry name" value="ADP-ribosylation factor GTPase activating protein 1"/>
    <property type="match status" value="1"/>
</dbReference>
<dbReference type="PANTHER" id="PTHR46395:SF1">
    <property type="entry name" value="ADP-RIBOSYLATION FACTOR GTPASE-ACTIVATING PROTEIN 1"/>
    <property type="match status" value="1"/>
</dbReference>
<sequence>MASPRTRRVLKDVRTQDENNLCFECGAFNPQWVSVTYGIWICLECSGKHRGLGVHLSFVRSVTMDKWKDIELEKMKAGGNGKFRLFLELQDDYDPNWTLQEKYNSKAAALFRDKVATLAEGKEWSIETSPARNWTSPQPKSSQLSSTRPVGPGRNSANSGDKAFEDWLSDDVNSYQSGNQENRYVGFGNTVTPEKKEDDFLNNAMTSIYSGWSNFTVGASKFASIAKDNCKSQATELGQTLNENVIKPTQEKVKLMFEVVGLVQGAGAKLTNLFSGKSEDGTGAESYQNMDSAEGYQSSSNKPVSKDFWETFGSNTSLKEKKSPSSDSWTIPDNSAKKSSDSWDNWGSEGASNNKHSTEESWEAWDNSWENADSKTKKSPTKPEESWEAADW</sequence>
<evidence type="ECO:0000313" key="22">
    <source>
        <dbReference type="Proteomes" id="UP000265200"/>
    </source>
</evidence>
<comment type="subcellular location">
    <subcellularLocation>
        <location evidence="1">Cytoplasm</location>
    </subcellularLocation>
    <subcellularLocation>
        <location evidence="2">Golgi apparatus</location>
    </subcellularLocation>
</comment>
<keyword evidence="10" id="KW-0931">ER-Golgi transport</keyword>
<evidence type="ECO:0000256" key="19">
    <source>
        <dbReference type="SAM" id="MobiDB-lite"/>
    </source>
</evidence>
<feature type="region of interest" description="Disordered" evidence="19">
    <location>
        <begin position="127"/>
        <end position="163"/>
    </location>
</feature>
<dbReference type="CDD" id="cd08830">
    <property type="entry name" value="ArfGap_ArfGap1"/>
    <property type="match status" value="1"/>
</dbReference>
<dbReference type="InterPro" id="IPR037278">
    <property type="entry name" value="ARFGAP/RecO"/>
</dbReference>
<dbReference type="PRINTS" id="PR00405">
    <property type="entry name" value="REVINTRACTNG"/>
</dbReference>
<dbReference type="PANTHER" id="PTHR46395">
    <property type="entry name" value="ADP-RIBOSYLATION FACTOR GTPASE-ACTIVATING PROTEIN 1"/>
    <property type="match status" value="1"/>
</dbReference>
<dbReference type="SUPFAM" id="SSF57863">
    <property type="entry name" value="ArfGap/RecO-like zinc finger"/>
    <property type="match status" value="1"/>
</dbReference>
<evidence type="ECO:0000256" key="15">
    <source>
        <dbReference type="ARBA" id="ARBA00071258"/>
    </source>
</evidence>
<evidence type="ECO:0000256" key="6">
    <source>
        <dbReference type="ARBA" id="ARBA00022553"/>
    </source>
</evidence>